<reference evidence="1 2" key="1">
    <citation type="submission" date="2017-10" db="EMBL/GenBank/DDBJ databases">
        <title>Draft genome of Lysinibacillus fusiformis strain Juneja, a laboratory-derived pathogen of Drosophila melanogaster.</title>
        <authorList>
            <person name="Smith B.R."/>
            <person name="Unckless R.L."/>
        </authorList>
    </citation>
    <scope>NUCLEOTIDE SEQUENCE [LARGE SCALE GENOMIC DNA]</scope>
    <source>
        <strain evidence="1 2">Juneja</strain>
    </source>
</reference>
<proteinExistence type="predicted"/>
<sequence>MLTKSEVDALLALKPKCRLTTPEEKAQFFQKLQQRCPINKEMEDILLHRAQIEVFIHNAHPNQYSLQYGLHQNDYNVTNSYFFIL</sequence>
<dbReference type="Proteomes" id="UP000234956">
    <property type="component" value="Unassembled WGS sequence"/>
</dbReference>
<gene>
    <name evidence="1" type="ORF">CRI88_15335</name>
</gene>
<accession>A0A2I0UYB7</accession>
<evidence type="ECO:0000313" key="2">
    <source>
        <dbReference type="Proteomes" id="UP000234956"/>
    </source>
</evidence>
<protein>
    <submittedName>
        <fullName evidence="1">Uncharacterized protein</fullName>
    </submittedName>
</protein>
<dbReference type="RefSeq" id="WP_058844714.1">
    <property type="nucleotide sequence ID" value="NZ_PDFK01000004.1"/>
</dbReference>
<comment type="caution">
    <text evidence="1">The sequence shown here is derived from an EMBL/GenBank/DDBJ whole genome shotgun (WGS) entry which is preliminary data.</text>
</comment>
<name>A0A2I0UYB7_9BACI</name>
<dbReference type="AlphaFoldDB" id="A0A2I0UYB7"/>
<evidence type="ECO:0000313" key="1">
    <source>
        <dbReference type="EMBL" id="PKU51047.1"/>
    </source>
</evidence>
<organism evidence="1 2">
    <name type="scientific">Lysinibacillus fusiformis</name>
    <dbReference type="NCBI Taxonomy" id="28031"/>
    <lineage>
        <taxon>Bacteria</taxon>
        <taxon>Bacillati</taxon>
        <taxon>Bacillota</taxon>
        <taxon>Bacilli</taxon>
        <taxon>Bacillales</taxon>
        <taxon>Bacillaceae</taxon>
        <taxon>Lysinibacillus</taxon>
    </lineage>
</organism>
<dbReference type="EMBL" id="PDFK01000004">
    <property type="protein sequence ID" value="PKU51047.1"/>
    <property type="molecule type" value="Genomic_DNA"/>
</dbReference>